<dbReference type="EMBL" id="JAMKFB020000001">
    <property type="protein sequence ID" value="KAL0203889.1"/>
    <property type="molecule type" value="Genomic_DNA"/>
</dbReference>
<protein>
    <submittedName>
        <fullName evidence="1">Uncharacterized protein</fullName>
    </submittedName>
</protein>
<keyword evidence="2" id="KW-1185">Reference proteome</keyword>
<proteinExistence type="predicted"/>
<feature type="non-terminal residue" evidence="1">
    <location>
        <position position="65"/>
    </location>
</feature>
<sequence>MYKLIEWYSVPTPPEDLAVFATLAPCITAVRNTIDKAVGERHSYVDKFCQHLQQDINQLNKTVLE</sequence>
<accession>A0ABD0RZE6</accession>
<evidence type="ECO:0000313" key="1">
    <source>
        <dbReference type="EMBL" id="KAL0203889.1"/>
    </source>
</evidence>
<dbReference type="Proteomes" id="UP001529510">
    <property type="component" value="Unassembled WGS sequence"/>
</dbReference>
<reference evidence="1 2" key="1">
    <citation type="submission" date="2024-05" db="EMBL/GenBank/DDBJ databases">
        <title>Genome sequencing and assembly of Indian major carp, Cirrhinus mrigala (Hamilton, 1822).</title>
        <authorList>
            <person name="Mohindra V."/>
            <person name="Chowdhury L.M."/>
            <person name="Lal K."/>
            <person name="Jena J.K."/>
        </authorList>
    </citation>
    <scope>NUCLEOTIDE SEQUENCE [LARGE SCALE GENOMIC DNA]</scope>
    <source>
        <strain evidence="1">CM1030</strain>
        <tissue evidence="1">Blood</tissue>
    </source>
</reference>
<name>A0ABD0RZE6_CIRMR</name>
<evidence type="ECO:0000313" key="2">
    <source>
        <dbReference type="Proteomes" id="UP001529510"/>
    </source>
</evidence>
<dbReference type="AlphaFoldDB" id="A0ABD0RZE6"/>
<gene>
    <name evidence="1" type="ORF">M9458_001907</name>
</gene>
<comment type="caution">
    <text evidence="1">The sequence shown here is derived from an EMBL/GenBank/DDBJ whole genome shotgun (WGS) entry which is preliminary data.</text>
</comment>
<organism evidence="1 2">
    <name type="scientific">Cirrhinus mrigala</name>
    <name type="common">Mrigala</name>
    <dbReference type="NCBI Taxonomy" id="683832"/>
    <lineage>
        <taxon>Eukaryota</taxon>
        <taxon>Metazoa</taxon>
        <taxon>Chordata</taxon>
        <taxon>Craniata</taxon>
        <taxon>Vertebrata</taxon>
        <taxon>Euteleostomi</taxon>
        <taxon>Actinopterygii</taxon>
        <taxon>Neopterygii</taxon>
        <taxon>Teleostei</taxon>
        <taxon>Ostariophysi</taxon>
        <taxon>Cypriniformes</taxon>
        <taxon>Cyprinidae</taxon>
        <taxon>Labeoninae</taxon>
        <taxon>Labeonini</taxon>
        <taxon>Cirrhinus</taxon>
    </lineage>
</organism>